<accession>W9Z8C6</accession>
<evidence type="ECO:0000313" key="1">
    <source>
        <dbReference type="EMBL" id="EXK24877.1"/>
    </source>
</evidence>
<dbReference type="VEuPathDB" id="FungiDB:FOMG_18436"/>
<dbReference type="HOGENOM" id="CLU_2960791_0_0_1"/>
<organism evidence="1">
    <name type="scientific">Fusarium oxysporum f. sp. melonis 26406</name>
    <dbReference type="NCBI Taxonomy" id="1089452"/>
    <lineage>
        <taxon>Eukaryota</taxon>
        <taxon>Fungi</taxon>
        <taxon>Dikarya</taxon>
        <taxon>Ascomycota</taxon>
        <taxon>Pezizomycotina</taxon>
        <taxon>Sordariomycetes</taxon>
        <taxon>Hypocreomycetidae</taxon>
        <taxon>Hypocreales</taxon>
        <taxon>Nectriaceae</taxon>
        <taxon>Fusarium</taxon>
        <taxon>Fusarium oxysporum species complex</taxon>
    </lineage>
</organism>
<reference evidence="1" key="1">
    <citation type="submission" date="2012-04" db="EMBL/GenBank/DDBJ databases">
        <title>The Genome Sequence of Fusarium oxysporum melonis.</title>
        <authorList>
            <consortium name="The Broad Institute Genome Sequencing Platform"/>
            <person name="Ma L.-J."/>
            <person name="Gale L.R."/>
            <person name="Schwartz D.C."/>
            <person name="Zhou S."/>
            <person name="Corby-Kistler H."/>
            <person name="Young S.K."/>
            <person name="Zeng Q."/>
            <person name="Gargeya S."/>
            <person name="Fitzgerald M."/>
            <person name="Haas B."/>
            <person name="Abouelleil A."/>
            <person name="Alvarado L."/>
            <person name="Arachchi H.M."/>
            <person name="Berlin A."/>
            <person name="Brown A."/>
            <person name="Chapman S.B."/>
            <person name="Chen Z."/>
            <person name="Dunbar C."/>
            <person name="Freedman E."/>
            <person name="Gearin G."/>
            <person name="Goldberg J."/>
            <person name="Griggs A."/>
            <person name="Gujja S."/>
            <person name="Heiman D."/>
            <person name="Howarth C."/>
            <person name="Larson L."/>
            <person name="Lui A."/>
            <person name="MacDonald P.J.P."/>
            <person name="Montmayeur A."/>
            <person name="Murphy C."/>
            <person name="Neiman D."/>
            <person name="Pearson M."/>
            <person name="Priest M."/>
            <person name="Roberts A."/>
            <person name="Saif S."/>
            <person name="Shea T."/>
            <person name="Shenoy N."/>
            <person name="Sisk P."/>
            <person name="Stolte C."/>
            <person name="Sykes S."/>
            <person name="Wortman J."/>
            <person name="Nusbaum C."/>
            <person name="Birren B."/>
        </authorList>
    </citation>
    <scope>NUCLEOTIDE SEQUENCE</scope>
    <source>
        <strain evidence="1">26406</strain>
    </source>
</reference>
<name>W9Z8C6_FUSOX</name>
<reference evidence="1" key="2">
    <citation type="submission" date="2012-05" db="EMBL/GenBank/DDBJ databases">
        <title>Annotation of the Genome Sequence of Fusarium oxysporum f. sp. melonis 26406.</title>
        <authorList>
            <consortium name="The Broad Institute Genomics Platform"/>
            <person name="Ma L.-J."/>
            <person name="Corby-Kistler H."/>
            <person name="Broz K."/>
            <person name="Gale L.R."/>
            <person name="Jonkers W."/>
            <person name="O'Donnell K."/>
            <person name="Ploetz R."/>
            <person name="Steinberg C."/>
            <person name="Schwartz D.C."/>
            <person name="VanEtten H."/>
            <person name="Zhou S."/>
            <person name="Young S.K."/>
            <person name="Zeng Q."/>
            <person name="Gargeya S."/>
            <person name="Fitzgerald M."/>
            <person name="Abouelleil A."/>
            <person name="Alvarado L."/>
            <person name="Chapman S.B."/>
            <person name="Gainer-Dewar J."/>
            <person name="Goldberg J."/>
            <person name="Griggs A."/>
            <person name="Gujja S."/>
            <person name="Hansen M."/>
            <person name="Howarth C."/>
            <person name="Imamovic A."/>
            <person name="Ireland A."/>
            <person name="Larimer J."/>
            <person name="McCowan C."/>
            <person name="Murphy C."/>
            <person name="Pearson M."/>
            <person name="Poon T.W."/>
            <person name="Priest M."/>
            <person name="Roberts A."/>
            <person name="Saif S."/>
            <person name="Shea T."/>
            <person name="Sykes S."/>
            <person name="Wortman J."/>
            <person name="Nusbaum C."/>
            <person name="Birren B."/>
        </authorList>
    </citation>
    <scope>NUCLEOTIDE SEQUENCE</scope>
    <source>
        <strain evidence="1">26406</strain>
    </source>
</reference>
<dbReference type="EMBL" id="JH659443">
    <property type="protein sequence ID" value="EXK24877.1"/>
    <property type="molecule type" value="Genomic_DNA"/>
</dbReference>
<dbReference type="Proteomes" id="UP000030703">
    <property type="component" value="Unassembled WGS sequence"/>
</dbReference>
<proteinExistence type="predicted"/>
<protein>
    <submittedName>
        <fullName evidence="1">Uncharacterized protein</fullName>
    </submittedName>
</protein>
<gene>
    <name evidence="1" type="ORF">FOMG_18436</name>
</gene>
<dbReference type="AlphaFoldDB" id="W9Z8C6"/>
<sequence length="55" mass="5913">MAEEITDGRLFKAGLTTSLGARPVKDISEYEDTDAELGGGGLRYVTPWVSPRLAT</sequence>